<dbReference type="EMBL" id="JARGYT010000012">
    <property type="protein sequence ID" value="MDZ5761949.1"/>
    <property type="molecule type" value="Genomic_DNA"/>
</dbReference>
<proteinExistence type="predicted"/>
<evidence type="ECO:0000313" key="1">
    <source>
        <dbReference type="EMBL" id="MDZ5761949.1"/>
    </source>
</evidence>
<comment type="caution">
    <text evidence="1">The sequence shown here is derived from an EMBL/GenBank/DDBJ whole genome shotgun (WGS) entry which is preliminary data.</text>
</comment>
<protein>
    <recommendedName>
        <fullName evidence="3">DUF4156 domain-containing protein</fullName>
    </recommendedName>
</protein>
<sequence>MKRIFALSICAIVVSGCFSSTIVIPESDGKYKLVSASSRRSDALSDGVKEAGKYCKKRKLDVSILSSEVQYKGGMDPTTKQALASVTSSLARATGSFQTVDTSEDYEATIIFTCK</sequence>
<name>A0ABU5L7Z6_9RICK</name>
<evidence type="ECO:0008006" key="3">
    <source>
        <dbReference type="Google" id="ProtNLM"/>
    </source>
</evidence>
<reference evidence="1 2" key="1">
    <citation type="submission" date="2023-02" db="EMBL/GenBank/DDBJ databases">
        <title>Host association and intracellularity evolved multiple times independently in the Rickettsiales.</title>
        <authorList>
            <person name="Castelli M."/>
            <person name="Nardi T."/>
            <person name="Gammuto L."/>
            <person name="Bellinzona G."/>
            <person name="Sabaneyeva E."/>
            <person name="Potekhin A."/>
            <person name="Serra V."/>
            <person name="Petroni G."/>
            <person name="Sassera D."/>
        </authorList>
    </citation>
    <scope>NUCLEOTIDE SEQUENCE [LARGE SCALE GENOMIC DNA]</scope>
    <source>
        <strain evidence="1 2">BOD18</strain>
    </source>
</reference>
<gene>
    <name evidence="1" type="ORF">Cyrtocomes_00313</name>
</gene>
<dbReference type="Proteomes" id="UP001293791">
    <property type="component" value="Unassembled WGS sequence"/>
</dbReference>
<dbReference type="RefSeq" id="WP_322497447.1">
    <property type="nucleotide sequence ID" value="NZ_JARGYT010000012.1"/>
</dbReference>
<evidence type="ECO:0000313" key="2">
    <source>
        <dbReference type="Proteomes" id="UP001293791"/>
    </source>
</evidence>
<accession>A0ABU5L7Z6</accession>
<dbReference type="PROSITE" id="PS51257">
    <property type="entry name" value="PROKAR_LIPOPROTEIN"/>
    <property type="match status" value="1"/>
</dbReference>
<organism evidence="1 2">
    <name type="scientific">Candidatus Cyrtobacter comes</name>
    <dbReference type="NCBI Taxonomy" id="675776"/>
    <lineage>
        <taxon>Bacteria</taxon>
        <taxon>Pseudomonadati</taxon>
        <taxon>Pseudomonadota</taxon>
        <taxon>Alphaproteobacteria</taxon>
        <taxon>Rickettsiales</taxon>
        <taxon>Candidatus Midichloriaceae</taxon>
        <taxon>Candidatus Cyrtobacter</taxon>
    </lineage>
</organism>
<keyword evidence="2" id="KW-1185">Reference proteome</keyword>